<evidence type="ECO:0000256" key="10">
    <source>
        <dbReference type="ARBA" id="ARBA00023136"/>
    </source>
</evidence>
<dbReference type="InterPro" id="IPR043429">
    <property type="entry name" value="ArtM/GltK/GlnP/TcyL/YhdX-like"/>
</dbReference>
<feature type="transmembrane region" description="Helical" evidence="11">
    <location>
        <begin position="483"/>
        <end position="506"/>
    </location>
</feature>
<dbReference type="PANTHER" id="PTHR30614">
    <property type="entry name" value="MEMBRANE COMPONENT OF AMINO ACID ABC TRANSPORTER"/>
    <property type="match status" value="1"/>
</dbReference>
<dbReference type="InterPro" id="IPR001320">
    <property type="entry name" value="Iontro_rcpt_C"/>
</dbReference>
<evidence type="ECO:0000256" key="9">
    <source>
        <dbReference type="ARBA" id="ARBA00022989"/>
    </source>
</evidence>
<proteinExistence type="inferred from homology"/>
<protein>
    <submittedName>
        <fullName evidence="15">Polar amino acid transport system substrate-binding protein</fullName>
    </submittedName>
</protein>
<dbReference type="InterPro" id="IPR001638">
    <property type="entry name" value="Solute-binding_3/MltF_N"/>
</dbReference>
<feature type="chain" id="PRO_5039551725" evidence="13">
    <location>
        <begin position="28"/>
        <end position="738"/>
    </location>
</feature>
<accession>A0A1H9N3D0</accession>
<sequence length="738" mass="77579">MNAKSIGRAARAAFAVSLALVMTLVVAGCAQPGGDTSGTPSSDESYSTVTPGKLTVVSDLANPPFDYMDGDMPTGFEVDLMNALASKMGLEVEYLSPLKFDSIVPTIQQGGKADVGASNFTITEERLQSIDFTDAYIDSNQGLVTSADISQAVSSDVSSLNTPSTQVAVQAGTTGESWVKENLPSATVVSLDDPIQALTGVQTGLYKAAVADLPVMQYEVKSAYTGLSVAMEIPTGEQYGLVVSKDNPGLTKALNKALQECREDGTLSQLETKWFGEDYESEGSGAAATATQATTASGNAGSIDVNKATARPNESGGDGVIGGMNTRLTWEGTVNVDDGVSSVTLSLPEGSTFDGSTTRVTVLDGLNRINVDSETSTDGSSVTIKFKTPVPSGSLLRLEITDMQFPAEGGDFVVSGSYVTGAGTQGALDDSPSISIIANTPVQAIVNYLDGQTWVEAWNSVPFLNMFFKPQLLVTSFVSLFNGWLLCLLLVVIAYPFAIALGLLFAIMKISNFRIARVIAAIYINVLRGTPLFLQIYIMFFGLPMMGINIDNNVLGVIVIAINSSAYQAEIFRAGIQSIPNGQYEAAASLGMNRAQTMFTVILPQMVRRVIPTVTSDFITSYKDTSLLSSVGVMELMMFSKNLTTVSGNITPYMAAAIYYLIVTIPLIKAVGVVEGRMAAAENGGGPRPKAGAKSAGASSKAQTPEPASMGYHAEEKDTASVLGALSAPFRAHSSKEA</sequence>
<dbReference type="CDD" id="cd13530">
    <property type="entry name" value="PBP2_peptides_like"/>
    <property type="match status" value="1"/>
</dbReference>
<feature type="transmembrane region" description="Helical" evidence="11">
    <location>
        <begin position="518"/>
        <end position="540"/>
    </location>
</feature>
<dbReference type="GO" id="GO:0006865">
    <property type="term" value="P:amino acid transport"/>
    <property type="evidence" value="ECO:0007669"/>
    <property type="project" value="UniProtKB-KW"/>
</dbReference>
<dbReference type="AlphaFoldDB" id="A0A1H9N3D0"/>
<keyword evidence="8" id="KW-0029">Amino-acid transport</keyword>
<evidence type="ECO:0000256" key="3">
    <source>
        <dbReference type="ARBA" id="ARBA00010333"/>
    </source>
</evidence>
<dbReference type="PROSITE" id="PS01039">
    <property type="entry name" value="SBP_BACTERIAL_3"/>
    <property type="match status" value="1"/>
</dbReference>
<dbReference type="EMBL" id="FOGP01000001">
    <property type="protein sequence ID" value="SER30444.1"/>
    <property type="molecule type" value="Genomic_DNA"/>
</dbReference>
<feature type="compositionally biased region" description="Low complexity" evidence="12">
    <location>
        <begin position="688"/>
        <end position="702"/>
    </location>
</feature>
<evidence type="ECO:0000256" key="7">
    <source>
        <dbReference type="ARBA" id="ARBA00022729"/>
    </source>
</evidence>
<evidence type="ECO:0000256" key="12">
    <source>
        <dbReference type="SAM" id="MobiDB-lite"/>
    </source>
</evidence>
<dbReference type="InterPro" id="IPR035906">
    <property type="entry name" value="MetI-like_sf"/>
</dbReference>
<dbReference type="SMART" id="SM00062">
    <property type="entry name" value="PBPb"/>
    <property type="match status" value="1"/>
</dbReference>
<feature type="compositionally biased region" description="Low complexity" evidence="12">
    <location>
        <begin position="282"/>
        <end position="302"/>
    </location>
</feature>
<dbReference type="RefSeq" id="WP_091007416.1">
    <property type="nucleotide sequence ID" value="NZ_FOGP01000001.1"/>
</dbReference>
<evidence type="ECO:0000256" key="5">
    <source>
        <dbReference type="ARBA" id="ARBA00022475"/>
    </source>
</evidence>
<dbReference type="InterPro" id="IPR018313">
    <property type="entry name" value="SBP_3_CS"/>
</dbReference>
<evidence type="ECO:0000256" key="1">
    <source>
        <dbReference type="ARBA" id="ARBA00004651"/>
    </source>
</evidence>
<keyword evidence="5" id="KW-1003">Cell membrane</keyword>
<dbReference type="SUPFAM" id="SSF53850">
    <property type="entry name" value="Periplasmic binding protein-like II"/>
    <property type="match status" value="1"/>
</dbReference>
<dbReference type="PANTHER" id="PTHR30614:SF20">
    <property type="entry name" value="GLUTAMINE TRANSPORT SYSTEM PERMEASE PROTEIN GLNP"/>
    <property type="match status" value="1"/>
</dbReference>
<evidence type="ECO:0000256" key="13">
    <source>
        <dbReference type="SAM" id="SignalP"/>
    </source>
</evidence>
<dbReference type="Pfam" id="PF00497">
    <property type="entry name" value="SBP_bac_3"/>
    <property type="match status" value="1"/>
</dbReference>
<dbReference type="Proteomes" id="UP000199128">
    <property type="component" value="Unassembled WGS sequence"/>
</dbReference>
<evidence type="ECO:0000256" key="4">
    <source>
        <dbReference type="ARBA" id="ARBA00022448"/>
    </source>
</evidence>
<evidence type="ECO:0000259" key="14">
    <source>
        <dbReference type="PROSITE" id="PS50928"/>
    </source>
</evidence>
<evidence type="ECO:0000256" key="8">
    <source>
        <dbReference type="ARBA" id="ARBA00022970"/>
    </source>
</evidence>
<feature type="signal peptide" evidence="13">
    <location>
        <begin position="1"/>
        <end position="27"/>
    </location>
</feature>
<gene>
    <name evidence="15" type="ORF">SAMN05216446_0158</name>
</gene>
<reference evidence="16" key="1">
    <citation type="submission" date="2016-10" db="EMBL/GenBank/DDBJ databases">
        <authorList>
            <person name="Varghese N."/>
            <person name="Submissions S."/>
        </authorList>
    </citation>
    <scope>NUCLEOTIDE SEQUENCE [LARGE SCALE GENOMIC DNA]</scope>
    <source>
        <strain evidence="16">KHGC19</strain>
    </source>
</reference>
<evidence type="ECO:0000313" key="15">
    <source>
        <dbReference type="EMBL" id="SER30444.1"/>
    </source>
</evidence>
<comment type="similarity">
    <text evidence="2">Belongs to the binding-protein-dependent transport system permease family. HisMQ subfamily.</text>
</comment>
<organism evidence="15 16">
    <name type="scientific">Parafannyhessea umbonata</name>
    <dbReference type="NCBI Taxonomy" id="604330"/>
    <lineage>
        <taxon>Bacteria</taxon>
        <taxon>Bacillati</taxon>
        <taxon>Actinomycetota</taxon>
        <taxon>Coriobacteriia</taxon>
        <taxon>Coriobacteriales</taxon>
        <taxon>Atopobiaceae</taxon>
        <taxon>Parafannyhessea</taxon>
    </lineage>
</organism>
<dbReference type="NCBIfam" id="TIGR01726">
    <property type="entry name" value="HEQRo_perm_3TM"/>
    <property type="match status" value="1"/>
</dbReference>
<dbReference type="Gene3D" id="3.40.190.10">
    <property type="entry name" value="Periplasmic binding protein-like II"/>
    <property type="match status" value="2"/>
</dbReference>
<comment type="subcellular location">
    <subcellularLocation>
        <location evidence="1 11">Cell membrane</location>
        <topology evidence="1 11">Multi-pass membrane protein</topology>
    </subcellularLocation>
</comment>
<dbReference type="InterPro" id="IPR000515">
    <property type="entry name" value="MetI-like"/>
</dbReference>
<dbReference type="Pfam" id="PF00528">
    <property type="entry name" value="BPD_transp_1"/>
    <property type="match status" value="1"/>
</dbReference>
<feature type="domain" description="ABC transmembrane type-1" evidence="14">
    <location>
        <begin position="484"/>
        <end position="671"/>
    </location>
</feature>
<dbReference type="SUPFAM" id="SSF161098">
    <property type="entry name" value="MetI-like"/>
    <property type="match status" value="1"/>
</dbReference>
<dbReference type="PROSITE" id="PS50928">
    <property type="entry name" value="ABC_TM1"/>
    <property type="match status" value="1"/>
</dbReference>
<comment type="similarity">
    <text evidence="3">Belongs to the bacterial solute-binding protein 3 family.</text>
</comment>
<dbReference type="Gene3D" id="1.10.3720.10">
    <property type="entry name" value="MetI-like"/>
    <property type="match status" value="1"/>
</dbReference>
<feature type="region of interest" description="Disordered" evidence="12">
    <location>
        <begin position="680"/>
        <end position="714"/>
    </location>
</feature>
<keyword evidence="7 13" id="KW-0732">Signal</keyword>
<feature type="region of interest" description="Disordered" evidence="12">
    <location>
        <begin position="281"/>
        <end position="321"/>
    </location>
</feature>
<feature type="transmembrane region" description="Helical" evidence="11">
    <location>
        <begin position="650"/>
        <end position="668"/>
    </location>
</feature>
<dbReference type="PROSITE" id="PS51257">
    <property type="entry name" value="PROKAR_LIPOPROTEIN"/>
    <property type="match status" value="1"/>
</dbReference>
<keyword evidence="6 11" id="KW-0812">Transmembrane</keyword>
<dbReference type="SMART" id="SM00079">
    <property type="entry name" value="PBPe"/>
    <property type="match status" value="1"/>
</dbReference>
<dbReference type="CDD" id="cd06261">
    <property type="entry name" value="TM_PBP2"/>
    <property type="match status" value="1"/>
</dbReference>
<evidence type="ECO:0000256" key="2">
    <source>
        <dbReference type="ARBA" id="ARBA00010072"/>
    </source>
</evidence>
<keyword evidence="10 11" id="KW-0472">Membrane</keyword>
<keyword evidence="9 11" id="KW-1133">Transmembrane helix</keyword>
<dbReference type="GO" id="GO:0043190">
    <property type="term" value="C:ATP-binding cassette (ABC) transporter complex"/>
    <property type="evidence" value="ECO:0007669"/>
    <property type="project" value="InterPro"/>
</dbReference>
<dbReference type="InterPro" id="IPR010065">
    <property type="entry name" value="AA_ABC_transptr_permease_3TM"/>
</dbReference>
<keyword evidence="4 11" id="KW-0813">Transport</keyword>
<name>A0A1H9N3D0_9ACTN</name>
<evidence type="ECO:0000256" key="11">
    <source>
        <dbReference type="RuleBase" id="RU363032"/>
    </source>
</evidence>
<evidence type="ECO:0000313" key="16">
    <source>
        <dbReference type="Proteomes" id="UP000199128"/>
    </source>
</evidence>
<dbReference type="GO" id="GO:0015276">
    <property type="term" value="F:ligand-gated monoatomic ion channel activity"/>
    <property type="evidence" value="ECO:0007669"/>
    <property type="project" value="InterPro"/>
</dbReference>
<evidence type="ECO:0000256" key="6">
    <source>
        <dbReference type="ARBA" id="ARBA00022692"/>
    </source>
</evidence>